<protein>
    <submittedName>
        <fullName evidence="1">Uncharacterized protein</fullName>
    </submittedName>
</protein>
<organism evidence="1 2">
    <name type="scientific">Planotetraspora silvatica</name>
    <dbReference type="NCBI Taxonomy" id="234614"/>
    <lineage>
        <taxon>Bacteria</taxon>
        <taxon>Bacillati</taxon>
        <taxon>Actinomycetota</taxon>
        <taxon>Actinomycetes</taxon>
        <taxon>Streptosporangiales</taxon>
        <taxon>Streptosporangiaceae</taxon>
        <taxon>Planotetraspora</taxon>
    </lineage>
</organism>
<evidence type="ECO:0000313" key="2">
    <source>
        <dbReference type="Proteomes" id="UP000644610"/>
    </source>
</evidence>
<dbReference type="Proteomes" id="UP000644610">
    <property type="component" value="Unassembled WGS sequence"/>
</dbReference>
<dbReference type="RefSeq" id="WP_203980773.1">
    <property type="nucleotide sequence ID" value="NZ_BAAAKY010000074.1"/>
</dbReference>
<sequence>MSIEVDQEVFAEIEEYISHETVIIVGASDPRAAGYGLLQAARRFSFVAEDGREVSVEEAEYGDLYTPNYVSDIRLAPRGPWLYVDCKGYVPPAMGERMIAILVEELERVGVSGRIEVPSLDELNEYVPAMYLFHGLKFSVIPFP</sequence>
<keyword evidence="2" id="KW-1185">Reference proteome</keyword>
<reference evidence="1" key="1">
    <citation type="submission" date="2021-01" db="EMBL/GenBank/DDBJ databases">
        <title>Whole genome shotgun sequence of Planotetraspora silvatica NBRC 100141.</title>
        <authorList>
            <person name="Komaki H."/>
            <person name="Tamura T."/>
        </authorList>
    </citation>
    <scope>NUCLEOTIDE SEQUENCE</scope>
    <source>
        <strain evidence="1">NBRC 100141</strain>
    </source>
</reference>
<dbReference type="EMBL" id="BOOQ01000065">
    <property type="protein sequence ID" value="GII51274.1"/>
    <property type="molecule type" value="Genomic_DNA"/>
</dbReference>
<comment type="caution">
    <text evidence="1">The sequence shown here is derived from an EMBL/GenBank/DDBJ whole genome shotgun (WGS) entry which is preliminary data.</text>
</comment>
<gene>
    <name evidence="1" type="ORF">Psi02_76980</name>
</gene>
<dbReference type="AlphaFoldDB" id="A0A8J3XSJ0"/>
<evidence type="ECO:0000313" key="1">
    <source>
        <dbReference type="EMBL" id="GII51274.1"/>
    </source>
</evidence>
<proteinExistence type="predicted"/>
<name>A0A8J3XSJ0_9ACTN</name>
<accession>A0A8J3XSJ0</accession>